<gene>
    <name evidence="1" type="ORF">SAMN06272737_105138</name>
</gene>
<reference evidence="1 2" key="1">
    <citation type="submission" date="2017-06" db="EMBL/GenBank/DDBJ databases">
        <authorList>
            <person name="Kim H.J."/>
            <person name="Triplett B.A."/>
        </authorList>
    </citation>
    <scope>NUCLEOTIDE SEQUENCE [LARGE SCALE GENOMIC DNA]</scope>
    <source>
        <strain evidence="1 2">DSM 44272</strain>
    </source>
</reference>
<organism evidence="1 2">
    <name type="scientific">Blastococcus mobilis</name>
    <dbReference type="NCBI Taxonomy" id="1938746"/>
    <lineage>
        <taxon>Bacteria</taxon>
        <taxon>Bacillati</taxon>
        <taxon>Actinomycetota</taxon>
        <taxon>Actinomycetes</taxon>
        <taxon>Geodermatophilales</taxon>
        <taxon>Geodermatophilaceae</taxon>
        <taxon>Blastococcus</taxon>
    </lineage>
</organism>
<dbReference type="OrthoDB" id="3219938at2"/>
<dbReference type="EMBL" id="FZNO01000005">
    <property type="protein sequence ID" value="SNR38943.1"/>
    <property type="molecule type" value="Genomic_DNA"/>
</dbReference>
<dbReference type="Proteomes" id="UP000198403">
    <property type="component" value="Unassembled WGS sequence"/>
</dbReference>
<name>A0A238VYL1_9ACTN</name>
<evidence type="ECO:0000313" key="2">
    <source>
        <dbReference type="Proteomes" id="UP000198403"/>
    </source>
</evidence>
<protein>
    <submittedName>
        <fullName evidence="1">Uncharacterized protein</fullName>
    </submittedName>
</protein>
<evidence type="ECO:0000313" key="1">
    <source>
        <dbReference type="EMBL" id="SNR38943.1"/>
    </source>
</evidence>
<keyword evidence="2" id="KW-1185">Reference proteome</keyword>
<sequence>MKACVKGCGHEHDPRKCTGHVDGEDGSLRPCRKAPIKGATVCRSHGGAAPQVKAKAEVVRREEAAGRALTRWAKYADLTGEVNPVDALLDEFRRTSAVVAYLDGATSAEDEVWEDKAGRLQLDPRIDWWQAERDRLTKLVQTMHSIGISERQTRVLEAQASQLVTVIRGVLDGLNLTAEQRALVPGVLRAQLAAIASAPAPGEPA</sequence>
<proteinExistence type="predicted"/>
<accession>A0A238VYL1</accession>
<dbReference type="RefSeq" id="WP_141137436.1">
    <property type="nucleotide sequence ID" value="NZ_FZNO01000005.1"/>
</dbReference>
<dbReference type="AlphaFoldDB" id="A0A238VYL1"/>